<protein>
    <submittedName>
        <fullName evidence="1">Uncharacterized protein</fullName>
    </submittedName>
</protein>
<organism evidence="1 2">
    <name type="scientific">Mucilaginibacter boryungensis</name>
    <dbReference type="NCBI Taxonomy" id="768480"/>
    <lineage>
        <taxon>Bacteria</taxon>
        <taxon>Pseudomonadati</taxon>
        <taxon>Bacteroidota</taxon>
        <taxon>Sphingobacteriia</taxon>
        <taxon>Sphingobacteriales</taxon>
        <taxon>Sphingobacteriaceae</taxon>
        <taxon>Mucilaginibacter</taxon>
    </lineage>
</organism>
<keyword evidence="2" id="KW-1185">Reference proteome</keyword>
<gene>
    <name evidence="1" type="ORF">IRJ18_20265</name>
</gene>
<evidence type="ECO:0000313" key="2">
    <source>
        <dbReference type="Proteomes" id="UP000632774"/>
    </source>
</evidence>
<dbReference type="RefSeq" id="WP_194108101.1">
    <property type="nucleotide sequence ID" value="NZ_JADFFM010000002.1"/>
</dbReference>
<comment type="caution">
    <text evidence="1">The sequence shown here is derived from an EMBL/GenBank/DDBJ whole genome shotgun (WGS) entry which is preliminary data.</text>
</comment>
<dbReference type="Proteomes" id="UP000632774">
    <property type="component" value="Unassembled WGS sequence"/>
</dbReference>
<dbReference type="EMBL" id="JADFFM010000002">
    <property type="protein sequence ID" value="MBE9668714.1"/>
    <property type="molecule type" value="Genomic_DNA"/>
</dbReference>
<proteinExistence type="predicted"/>
<evidence type="ECO:0000313" key="1">
    <source>
        <dbReference type="EMBL" id="MBE9668714.1"/>
    </source>
</evidence>
<reference evidence="1 2" key="1">
    <citation type="submission" date="2020-10" db="EMBL/GenBank/DDBJ databases">
        <title>Mucilaginibacter mali sp. nov., isolated from rhizosphere soil of apple orchard.</title>
        <authorList>
            <person name="Lee J.-S."/>
            <person name="Kim H.S."/>
            <person name="Kim J.-S."/>
        </authorList>
    </citation>
    <scope>NUCLEOTIDE SEQUENCE [LARGE SCALE GENOMIC DNA]</scope>
    <source>
        <strain evidence="1 2">KCTC 23157</strain>
    </source>
</reference>
<name>A0ABR9XMV7_9SPHI</name>
<sequence length="278" mass="31695">MELLVFHLKPNFKVLSKYLQFDSTAESFEQSYAEGCALEVNTYTTFETANEVCNAFTELTTSNGLQHHNDDLLFIALTRLIEQQAELDAIVDEHRVALRTKELAGLIVTMQNSLLSSILIQSGEGSFSLTDPVLRQWVHDSILNNVDKLNINDLNGRPQYLGNGGEVIQEELQRAVRMTIKDLKSVSQALRDKQNTELAFSLLPYLNGETHMKVRKNQNFTDAQLTFLYEMLCCLKLMVPKPFVSNDYQAKDYMRSNIIAYAKRIKRKESKTKKVSTT</sequence>
<accession>A0ABR9XMV7</accession>